<sequence length="124" mass="14288">MGLDQTYIKQNHPYFKCWKRPDVKGRRCNLMGHIDRFCKEIRNQQQGGAHAAVKEEEDQLFVASCFLSSTPCDSWLVHSGCKNHMACDEKLFKGLDRSLNSRVRIVNREYLELKGKGTVVLELS</sequence>
<reference evidence="2 3" key="1">
    <citation type="journal article" date="2021" name="Plant Biotechnol. J.">
        <title>Multi-omics assisted identification of the key and species-specific regulatory components of drought-tolerant mechanisms in Gossypium stocksii.</title>
        <authorList>
            <person name="Yu D."/>
            <person name="Ke L."/>
            <person name="Zhang D."/>
            <person name="Wu Y."/>
            <person name="Sun Y."/>
            <person name="Mei J."/>
            <person name="Sun J."/>
            <person name="Sun Y."/>
        </authorList>
    </citation>
    <scope>NUCLEOTIDE SEQUENCE [LARGE SCALE GENOMIC DNA]</scope>
    <source>
        <strain evidence="3">cv. E1</strain>
        <tissue evidence="2">Leaf</tissue>
    </source>
</reference>
<evidence type="ECO:0000259" key="1">
    <source>
        <dbReference type="Pfam" id="PF22936"/>
    </source>
</evidence>
<accession>A0A9D3ZGS0</accession>
<dbReference type="Pfam" id="PF22936">
    <property type="entry name" value="Pol_BBD"/>
    <property type="match status" value="1"/>
</dbReference>
<organism evidence="2 3">
    <name type="scientific">Gossypium stocksii</name>
    <dbReference type="NCBI Taxonomy" id="47602"/>
    <lineage>
        <taxon>Eukaryota</taxon>
        <taxon>Viridiplantae</taxon>
        <taxon>Streptophyta</taxon>
        <taxon>Embryophyta</taxon>
        <taxon>Tracheophyta</taxon>
        <taxon>Spermatophyta</taxon>
        <taxon>Magnoliopsida</taxon>
        <taxon>eudicotyledons</taxon>
        <taxon>Gunneridae</taxon>
        <taxon>Pentapetalae</taxon>
        <taxon>rosids</taxon>
        <taxon>malvids</taxon>
        <taxon>Malvales</taxon>
        <taxon>Malvaceae</taxon>
        <taxon>Malvoideae</taxon>
        <taxon>Gossypium</taxon>
    </lineage>
</organism>
<dbReference type="Proteomes" id="UP000828251">
    <property type="component" value="Unassembled WGS sequence"/>
</dbReference>
<dbReference type="AlphaFoldDB" id="A0A9D3ZGS0"/>
<feature type="domain" description="Retrovirus-related Pol polyprotein from transposon TNT 1-94-like beta-barrel" evidence="1">
    <location>
        <begin position="75"/>
        <end position="123"/>
    </location>
</feature>
<evidence type="ECO:0000313" key="2">
    <source>
        <dbReference type="EMBL" id="KAH1032633.1"/>
    </source>
</evidence>
<evidence type="ECO:0000313" key="3">
    <source>
        <dbReference type="Proteomes" id="UP000828251"/>
    </source>
</evidence>
<dbReference type="EMBL" id="JAIQCV010000013">
    <property type="protein sequence ID" value="KAH1032633.1"/>
    <property type="molecule type" value="Genomic_DNA"/>
</dbReference>
<comment type="caution">
    <text evidence="2">The sequence shown here is derived from an EMBL/GenBank/DDBJ whole genome shotgun (WGS) entry which is preliminary data.</text>
</comment>
<proteinExistence type="predicted"/>
<dbReference type="InterPro" id="IPR054722">
    <property type="entry name" value="PolX-like_BBD"/>
</dbReference>
<protein>
    <recommendedName>
        <fullName evidence="1">Retrovirus-related Pol polyprotein from transposon TNT 1-94-like beta-barrel domain-containing protein</fullName>
    </recommendedName>
</protein>
<name>A0A9D3ZGS0_9ROSI</name>
<keyword evidence="3" id="KW-1185">Reference proteome</keyword>
<dbReference type="OrthoDB" id="1002630at2759"/>
<gene>
    <name evidence="2" type="ORF">J1N35_044807</name>
</gene>